<evidence type="ECO:0000313" key="8">
    <source>
        <dbReference type="Proteomes" id="UP000233837"/>
    </source>
</evidence>
<dbReference type="InterPro" id="IPR036188">
    <property type="entry name" value="FAD/NAD-bd_sf"/>
</dbReference>
<gene>
    <name evidence="7" type="primary">FMO1</name>
    <name evidence="7" type="ORF">MA16_Dca001170</name>
</gene>
<protein>
    <recommendedName>
        <fullName evidence="6">Flavin-containing monooxygenase</fullName>
        <ecNumber evidence="6">1.-.-.-</ecNumber>
    </recommendedName>
</protein>
<dbReference type="SUPFAM" id="SSF51905">
    <property type="entry name" value="FAD/NAD(P)-binding domain"/>
    <property type="match status" value="2"/>
</dbReference>
<dbReference type="PROSITE" id="PS51257">
    <property type="entry name" value="PROKAR_LIPOPROTEIN"/>
    <property type="match status" value="1"/>
</dbReference>
<proteinExistence type="inferred from homology"/>
<keyword evidence="4" id="KW-0521">NADP</keyword>
<dbReference type="Proteomes" id="UP000233837">
    <property type="component" value="Unassembled WGS sequence"/>
</dbReference>
<dbReference type="PIRSF" id="PIRSF000332">
    <property type="entry name" value="FMO"/>
    <property type="match status" value="1"/>
</dbReference>
<keyword evidence="2 6" id="KW-0285">Flavoprotein</keyword>
<dbReference type="InterPro" id="IPR000960">
    <property type="entry name" value="Flavin_mOase"/>
</dbReference>
<reference evidence="7 8" key="2">
    <citation type="journal article" date="2017" name="Nature">
        <title>The Apostasia genome and the evolution of orchids.</title>
        <authorList>
            <person name="Zhang G.Q."/>
            <person name="Liu K.W."/>
            <person name="Li Z."/>
            <person name="Lohaus R."/>
            <person name="Hsiao Y.Y."/>
            <person name="Niu S.C."/>
            <person name="Wang J.Y."/>
            <person name="Lin Y.C."/>
            <person name="Xu Q."/>
            <person name="Chen L.J."/>
            <person name="Yoshida K."/>
            <person name="Fujiwara S."/>
            <person name="Wang Z.W."/>
            <person name="Zhang Y.Q."/>
            <person name="Mitsuda N."/>
            <person name="Wang M."/>
            <person name="Liu G.H."/>
            <person name="Pecoraro L."/>
            <person name="Huang H.X."/>
            <person name="Xiao X.J."/>
            <person name="Lin M."/>
            <person name="Wu X.Y."/>
            <person name="Wu W.L."/>
            <person name="Chen Y.Y."/>
            <person name="Chang S.B."/>
            <person name="Sakamoto S."/>
            <person name="Ohme-Takagi M."/>
            <person name="Yagi M."/>
            <person name="Zeng S.J."/>
            <person name="Shen C.Y."/>
            <person name="Yeh C.M."/>
            <person name="Luo Y.B."/>
            <person name="Tsai W.C."/>
            <person name="Van de Peer Y."/>
            <person name="Liu Z.J."/>
        </authorList>
    </citation>
    <scope>NUCLEOTIDE SEQUENCE [LARGE SCALE GENOMIC DNA]</scope>
    <source>
        <tissue evidence="7">The whole plant</tissue>
    </source>
</reference>
<evidence type="ECO:0000256" key="6">
    <source>
        <dbReference type="RuleBase" id="RU361177"/>
    </source>
</evidence>
<evidence type="ECO:0000256" key="2">
    <source>
        <dbReference type="ARBA" id="ARBA00022630"/>
    </source>
</evidence>
<keyword evidence="3 6" id="KW-0274">FAD</keyword>
<evidence type="ECO:0000256" key="3">
    <source>
        <dbReference type="ARBA" id="ARBA00022827"/>
    </source>
</evidence>
<dbReference type="SMR" id="A0A2I0WLN0"/>
<dbReference type="OrthoDB" id="66881at2759"/>
<organism evidence="7 8">
    <name type="scientific">Dendrobium catenatum</name>
    <dbReference type="NCBI Taxonomy" id="906689"/>
    <lineage>
        <taxon>Eukaryota</taxon>
        <taxon>Viridiplantae</taxon>
        <taxon>Streptophyta</taxon>
        <taxon>Embryophyta</taxon>
        <taxon>Tracheophyta</taxon>
        <taxon>Spermatophyta</taxon>
        <taxon>Magnoliopsida</taxon>
        <taxon>Liliopsida</taxon>
        <taxon>Asparagales</taxon>
        <taxon>Orchidaceae</taxon>
        <taxon>Epidendroideae</taxon>
        <taxon>Malaxideae</taxon>
        <taxon>Dendrobiinae</taxon>
        <taxon>Dendrobium</taxon>
    </lineage>
</organism>
<dbReference type="PANTHER" id="PTHR23023">
    <property type="entry name" value="DIMETHYLANILINE MONOOXYGENASE"/>
    <property type="match status" value="1"/>
</dbReference>
<dbReference type="GO" id="GO:0050661">
    <property type="term" value="F:NADP binding"/>
    <property type="evidence" value="ECO:0007669"/>
    <property type="project" value="InterPro"/>
</dbReference>
<dbReference type="InterPro" id="IPR020946">
    <property type="entry name" value="Flavin_mOase-like"/>
</dbReference>
<sequence length="528" mass="60326">MEEKKVCIVGAGVSGLAACKYLAQKGFHPVLFESDRVVGGVWARTLPSTRLQSSPLDYQYSDFPWPENLTKIFPDHKQVVEYLESYARRFDLLKYVRFGEKVVSLDYVGAGEDEMEAWDMWAGNGEAFGGSRRGTWHVTVRNEEDGSCQVHIMDFVILCVGRYSGLVNIPSFPANKGPEAFNGEVIHVMDYCKMGSSAADHFLKGKRVTVVGFRKFALDVAAECANVNGAEYPCTMIIRGKHWNIPKFVAWGIPLHYFCLNRFSELFFDRPGGGLLLSILATLLSPLVWLFTKFTESYFKKILPIKKYGMVPEHSFFQAMFSCLVCVLPENFYKKVEEGSIVLKHSKSFEFCKNGIIVEGDTSPINTDLMIFATGFKSDQKIKDLFVSPHFQKIVIGSLDFTIPLYRECIHPRIPQFAIIGYSEHASNIYLSEMRARWLAHFIGGGFLLPSINDMEKSVKEWDKYMKRYLGKFFRRSCITSLHLWYNDQLCKDMGCNPKRKKGFLAEWFTSYKPTDYANLEEEQKSML</sequence>
<accession>A0A2I0WLN0</accession>
<reference evidence="7 8" key="1">
    <citation type="journal article" date="2016" name="Sci. Rep.">
        <title>The Dendrobium catenatum Lindl. genome sequence provides insights into polysaccharide synthase, floral development and adaptive evolution.</title>
        <authorList>
            <person name="Zhang G.Q."/>
            <person name="Xu Q."/>
            <person name="Bian C."/>
            <person name="Tsai W.C."/>
            <person name="Yeh C.M."/>
            <person name="Liu K.W."/>
            <person name="Yoshida K."/>
            <person name="Zhang L.S."/>
            <person name="Chang S.B."/>
            <person name="Chen F."/>
            <person name="Shi Y."/>
            <person name="Su Y.Y."/>
            <person name="Zhang Y.Q."/>
            <person name="Chen L.J."/>
            <person name="Yin Y."/>
            <person name="Lin M."/>
            <person name="Huang H."/>
            <person name="Deng H."/>
            <person name="Wang Z.W."/>
            <person name="Zhu S.L."/>
            <person name="Zhao X."/>
            <person name="Deng C."/>
            <person name="Niu S.C."/>
            <person name="Huang J."/>
            <person name="Wang M."/>
            <person name="Liu G.H."/>
            <person name="Yang H.J."/>
            <person name="Xiao X.J."/>
            <person name="Hsiao Y.Y."/>
            <person name="Wu W.L."/>
            <person name="Chen Y.Y."/>
            <person name="Mitsuda N."/>
            <person name="Ohme-Takagi M."/>
            <person name="Luo Y.B."/>
            <person name="Van de Peer Y."/>
            <person name="Liu Z.J."/>
        </authorList>
    </citation>
    <scope>NUCLEOTIDE SEQUENCE [LARGE SCALE GENOMIC DNA]</scope>
    <source>
        <tissue evidence="7">The whole plant</tissue>
    </source>
</reference>
<keyword evidence="6 7" id="KW-0503">Monooxygenase</keyword>
<dbReference type="FunFam" id="3.50.50.60:FF:000170">
    <property type="entry name" value="Flavin-containing monooxygenase"/>
    <property type="match status" value="1"/>
</dbReference>
<dbReference type="GO" id="GO:0004499">
    <property type="term" value="F:N,N-dimethylaniline monooxygenase activity"/>
    <property type="evidence" value="ECO:0007669"/>
    <property type="project" value="InterPro"/>
</dbReference>
<dbReference type="STRING" id="906689.A0A2I0WLN0"/>
<dbReference type="Pfam" id="PF00743">
    <property type="entry name" value="FMO-like"/>
    <property type="match status" value="1"/>
</dbReference>
<dbReference type="EC" id="1.-.-.-" evidence="6"/>
<comment type="similarity">
    <text evidence="1 6">Belongs to the FMO family.</text>
</comment>
<dbReference type="GO" id="GO:0050660">
    <property type="term" value="F:flavin adenine dinucleotide binding"/>
    <property type="evidence" value="ECO:0007669"/>
    <property type="project" value="InterPro"/>
</dbReference>
<dbReference type="Gene3D" id="3.50.50.60">
    <property type="entry name" value="FAD/NAD(P)-binding domain"/>
    <property type="match status" value="2"/>
</dbReference>
<keyword evidence="5 6" id="KW-0560">Oxidoreductase</keyword>
<evidence type="ECO:0000256" key="4">
    <source>
        <dbReference type="ARBA" id="ARBA00022857"/>
    </source>
</evidence>
<dbReference type="AlphaFoldDB" id="A0A2I0WLN0"/>
<name>A0A2I0WLN0_9ASPA</name>
<comment type="cofactor">
    <cofactor evidence="6">
        <name>FAD</name>
        <dbReference type="ChEBI" id="CHEBI:57692"/>
    </cofactor>
</comment>
<evidence type="ECO:0000313" key="7">
    <source>
        <dbReference type="EMBL" id="PKU76566.1"/>
    </source>
</evidence>
<dbReference type="InterPro" id="IPR050346">
    <property type="entry name" value="FMO-like"/>
</dbReference>
<dbReference type="FunFam" id="3.50.50.60:FF:000169">
    <property type="entry name" value="Flavin-containing monooxygenase"/>
    <property type="match status" value="1"/>
</dbReference>
<dbReference type="EMBL" id="KZ502537">
    <property type="protein sequence ID" value="PKU76566.1"/>
    <property type="molecule type" value="Genomic_DNA"/>
</dbReference>
<evidence type="ECO:0000256" key="5">
    <source>
        <dbReference type="ARBA" id="ARBA00023002"/>
    </source>
</evidence>
<evidence type="ECO:0000256" key="1">
    <source>
        <dbReference type="ARBA" id="ARBA00009183"/>
    </source>
</evidence>
<keyword evidence="8" id="KW-1185">Reference proteome</keyword>